<proteinExistence type="predicted"/>
<protein>
    <submittedName>
        <fullName evidence="1">Uncharacterized protein</fullName>
    </submittedName>
</protein>
<keyword evidence="2" id="KW-1185">Reference proteome</keyword>
<sequence>MNNKKFLLNTIDPENIGSIVHKVSKAFSLRFEIYELKGVKNFSQLCDIIQDKVKQQHTAESCTAQQAFYKLRSAITCTTGTQREAITTKTCLKDLLPREEALNIVATVEAELGLRRKKEKQKVLSNLISLVKGKAIGKSSSNLPVKTLGQLAEKISREHHHECKRTSANITRDEIAEKLRELFQQPYNNNATFTEPTFG</sequence>
<gene>
    <name evidence="1" type="ORF">EOD41_05885</name>
</gene>
<reference evidence="1 2" key="1">
    <citation type="submission" date="2019-01" db="EMBL/GenBank/DDBJ databases">
        <authorList>
            <person name="Chen W.-M."/>
        </authorList>
    </citation>
    <scope>NUCLEOTIDE SEQUENCE [LARGE SCALE GENOMIC DNA]</scope>
    <source>
        <strain evidence="1 2">YBJ-36</strain>
    </source>
</reference>
<organism evidence="1 2">
    <name type="scientific">Mucilaginibacter limnophilus</name>
    <dbReference type="NCBI Taxonomy" id="1932778"/>
    <lineage>
        <taxon>Bacteria</taxon>
        <taxon>Pseudomonadati</taxon>
        <taxon>Bacteroidota</taxon>
        <taxon>Sphingobacteriia</taxon>
        <taxon>Sphingobacteriales</taxon>
        <taxon>Sphingobacteriaceae</taxon>
        <taxon>Mucilaginibacter</taxon>
    </lineage>
</organism>
<dbReference type="OrthoDB" id="668798at2"/>
<dbReference type="RefSeq" id="WP_127703868.1">
    <property type="nucleotide sequence ID" value="NZ_SACK01000002.1"/>
</dbReference>
<dbReference type="EMBL" id="SACK01000002">
    <property type="protein sequence ID" value="RVU01494.1"/>
    <property type="molecule type" value="Genomic_DNA"/>
</dbReference>
<dbReference type="Proteomes" id="UP000282759">
    <property type="component" value="Unassembled WGS sequence"/>
</dbReference>
<name>A0A3S2Y417_9SPHI</name>
<evidence type="ECO:0000313" key="1">
    <source>
        <dbReference type="EMBL" id="RVU01494.1"/>
    </source>
</evidence>
<dbReference type="AlphaFoldDB" id="A0A3S2Y417"/>
<evidence type="ECO:0000313" key="2">
    <source>
        <dbReference type="Proteomes" id="UP000282759"/>
    </source>
</evidence>
<comment type="caution">
    <text evidence="1">The sequence shown here is derived from an EMBL/GenBank/DDBJ whole genome shotgun (WGS) entry which is preliminary data.</text>
</comment>
<accession>A0A3S2Y417</accession>